<keyword evidence="3" id="KW-1185">Reference proteome</keyword>
<sequence length="200" mass="22363">MPRAYTGPPLPRLPWSGLLSVEQLNRLKVEIPDFVICPGYTGRFASVPDEGGRVYVAGATGGLSHTKTILRRWASKADTDQVKWWLETMKDKSIEPVTCHQLLSGLDFDRWTNYHKAYHRAVGANRFRRHHARKRARIVEEKETELGVARELLGLSNTNVEVKKASLDLTEAGSPARSFESSSVRSTLGDPSPAHTKTSR</sequence>
<gene>
    <name evidence="2" type="ORF">BDZ90DRAFT_234616</name>
</gene>
<evidence type="ECO:0000256" key="1">
    <source>
        <dbReference type="SAM" id="MobiDB-lite"/>
    </source>
</evidence>
<accession>A0A316UIG0</accession>
<reference evidence="2 3" key="1">
    <citation type="journal article" date="2018" name="Mol. Biol. Evol.">
        <title>Broad Genomic Sampling Reveals a Smut Pathogenic Ancestry of the Fungal Clade Ustilaginomycotina.</title>
        <authorList>
            <person name="Kijpornyongpan T."/>
            <person name="Mondo S.J."/>
            <person name="Barry K."/>
            <person name="Sandor L."/>
            <person name="Lee J."/>
            <person name="Lipzen A."/>
            <person name="Pangilinan J."/>
            <person name="LaButti K."/>
            <person name="Hainaut M."/>
            <person name="Henrissat B."/>
            <person name="Grigoriev I.V."/>
            <person name="Spatafora J.W."/>
            <person name="Aime M.C."/>
        </authorList>
    </citation>
    <scope>NUCLEOTIDE SEQUENCE [LARGE SCALE GENOMIC DNA]</scope>
    <source>
        <strain evidence="2 3">MCA 5214</strain>
    </source>
</reference>
<dbReference type="GeneID" id="37028904"/>
<evidence type="ECO:0000313" key="3">
    <source>
        <dbReference type="Proteomes" id="UP000245884"/>
    </source>
</evidence>
<proteinExistence type="predicted"/>
<name>A0A316UIG0_9BASI</name>
<feature type="region of interest" description="Disordered" evidence="1">
    <location>
        <begin position="170"/>
        <end position="200"/>
    </location>
</feature>
<protein>
    <submittedName>
        <fullName evidence="2">Uncharacterized protein</fullName>
    </submittedName>
</protein>
<evidence type="ECO:0000313" key="2">
    <source>
        <dbReference type="EMBL" id="PWN25009.1"/>
    </source>
</evidence>
<dbReference type="EMBL" id="KZ819678">
    <property type="protein sequence ID" value="PWN25009.1"/>
    <property type="molecule type" value="Genomic_DNA"/>
</dbReference>
<dbReference type="Proteomes" id="UP000245884">
    <property type="component" value="Unassembled WGS sequence"/>
</dbReference>
<organism evidence="2 3">
    <name type="scientific">Jaminaea rosea</name>
    <dbReference type="NCBI Taxonomy" id="1569628"/>
    <lineage>
        <taxon>Eukaryota</taxon>
        <taxon>Fungi</taxon>
        <taxon>Dikarya</taxon>
        <taxon>Basidiomycota</taxon>
        <taxon>Ustilaginomycotina</taxon>
        <taxon>Exobasidiomycetes</taxon>
        <taxon>Microstromatales</taxon>
        <taxon>Microstromatales incertae sedis</taxon>
        <taxon>Jaminaea</taxon>
    </lineage>
</organism>
<dbReference type="AlphaFoldDB" id="A0A316UIG0"/>
<dbReference type="RefSeq" id="XP_025359621.1">
    <property type="nucleotide sequence ID" value="XM_025507081.1"/>
</dbReference>